<dbReference type="InterPro" id="IPR008929">
    <property type="entry name" value="Chondroitin_lyas"/>
</dbReference>
<protein>
    <submittedName>
        <fullName evidence="5">Alginate lyase family protein</fullName>
    </submittedName>
</protein>
<evidence type="ECO:0000313" key="6">
    <source>
        <dbReference type="Proteomes" id="UP001165393"/>
    </source>
</evidence>
<dbReference type="SUPFAM" id="SSF48230">
    <property type="entry name" value="Chondroitin AC/alginate lyase"/>
    <property type="match status" value="1"/>
</dbReference>
<comment type="caution">
    <text evidence="5">The sequence shown here is derived from an EMBL/GenBank/DDBJ whole genome shotgun (WGS) entry which is preliminary data.</text>
</comment>
<dbReference type="RefSeq" id="WP_251262702.1">
    <property type="nucleotide sequence ID" value="NZ_JAMQGP010000009.1"/>
</dbReference>
<evidence type="ECO:0000259" key="4">
    <source>
        <dbReference type="Pfam" id="PF05426"/>
    </source>
</evidence>
<keyword evidence="1 3" id="KW-0732">Signal</keyword>
<evidence type="ECO:0000256" key="2">
    <source>
        <dbReference type="ARBA" id="ARBA00023239"/>
    </source>
</evidence>
<dbReference type="GO" id="GO:0016829">
    <property type="term" value="F:lyase activity"/>
    <property type="evidence" value="ECO:0007669"/>
    <property type="project" value="UniProtKB-KW"/>
</dbReference>
<keyword evidence="2 5" id="KW-0456">Lyase</keyword>
<proteinExistence type="predicted"/>
<gene>
    <name evidence="5" type="ORF">NAF29_16345</name>
</gene>
<dbReference type="GO" id="GO:0042597">
    <property type="term" value="C:periplasmic space"/>
    <property type="evidence" value="ECO:0007669"/>
    <property type="project" value="InterPro"/>
</dbReference>
<dbReference type="Pfam" id="PF05426">
    <property type="entry name" value="Alginate_lyase"/>
    <property type="match status" value="1"/>
</dbReference>
<evidence type="ECO:0000256" key="1">
    <source>
        <dbReference type="ARBA" id="ARBA00022729"/>
    </source>
</evidence>
<feature type="chain" id="PRO_5041428286" evidence="3">
    <location>
        <begin position="24"/>
        <end position="356"/>
    </location>
</feature>
<reference evidence="5 6" key="1">
    <citation type="journal article" date="2013" name="Antonie Van Leeuwenhoek">
        <title>Echinimonas agarilytica gen. nov., sp. nov., a new gammaproteobacterium isolated from the sea urchin Strongylocentrotus intermedius.</title>
        <authorList>
            <person name="Nedashkovskaya O.I."/>
            <person name="Stenkova A.M."/>
            <person name="Zhukova N.V."/>
            <person name="Van Trappen S."/>
            <person name="Lee J.S."/>
            <person name="Kim S.B."/>
        </authorList>
    </citation>
    <scope>NUCLEOTIDE SEQUENCE [LARGE SCALE GENOMIC DNA]</scope>
    <source>
        <strain evidence="5 6">KMM 6351</strain>
    </source>
</reference>
<feature type="signal peptide" evidence="3">
    <location>
        <begin position="1"/>
        <end position="23"/>
    </location>
</feature>
<dbReference type="AlphaFoldDB" id="A0AA42B8P7"/>
<evidence type="ECO:0000256" key="3">
    <source>
        <dbReference type="SAM" id="SignalP"/>
    </source>
</evidence>
<dbReference type="EMBL" id="JAMQGP010000009">
    <property type="protein sequence ID" value="MCM2681219.1"/>
    <property type="molecule type" value="Genomic_DNA"/>
</dbReference>
<dbReference type="Proteomes" id="UP001165393">
    <property type="component" value="Unassembled WGS sequence"/>
</dbReference>
<organism evidence="5 6">
    <name type="scientific">Echinimonas agarilytica</name>
    <dbReference type="NCBI Taxonomy" id="1215918"/>
    <lineage>
        <taxon>Bacteria</taxon>
        <taxon>Pseudomonadati</taxon>
        <taxon>Pseudomonadota</taxon>
        <taxon>Gammaproteobacteria</taxon>
        <taxon>Alteromonadales</taxon>
        <taxon>Echinimonadaceae</taxon>
        <taxon>Echinimonas</taxon>
    </lineage>
</organism>
<keyword evidence="6" id="KW-1185">Reference proteome</keyword>
<dbReference type="InterPro" id="IPR008397">
    <property type="entry name" value="Alginate_lyase_dom"/>
</dbReference>
<sequence length="356" mass="39964">MKNIYRFVSVLSMLYVTHAAAVAQPEGYLRVQQKVNLNDKHLSKKCDAPSPYRGDLVFRSRYEGSGKARDQVNLKATQAYENQSQSITDFQKFVAKKVDLIVARGRGKATMNCLLSNLDDWAENSDLLRPTDNHTGKAVRKWTLASVSSSLLKIDQLASDYDSKKYTKVKTWVGQMADQVVIDYSDRPLKKINNHDYWAAWGVITTAALLNREDLYVWSRNVFNTAMGQVDSEGFLANELRRASRAAMYHNYAVTPLVGIAAFLKVNGDDPASYHEDALDRLVNTVVVGVTNPKVFRQKTGVSQIDYDYLKNGRMSWLAIYPDVSPNTSNADLVMLKKNAKPLASTRMGGDLTIIY</sequence>
<accession>A0AA42B8P7</accession>
<dbReference type="Gene3D" id="1.50.10.100">
    <property type="entry name" value="Chondroitin AC/alginate lyase"/>
    <property type="match status" value="1"/>
</dbReference>
<feature type="domain" description="Alginate lyase" evidence="4">
    <location>
        <begin position="58"/>
        <end position="296"/>
    </location>
</feature>
<evidence type="ECO:0000313" key="5">
    <source>
        <dbReference type="EMBL" id="MCM2681219.1"/>
    </source>
</evidence>
<name>A0AA42B8P7_9GAMM</name>